<keyword evidence="5" id="KW-0998">Cell outer membrane</keyword>
<evidence type="ECO:0000256" key="6">
    <source>
        <dbReference type="RuleBase" id="RU003357"/>
    </source>
</evidence>
<comment type="similarity">
    <text evidence="2 6">Belongs to the TonB-dependent receptor family.</text>
</comment>
<dbReference type="Gene3D" id="2.40.170.20">
    <property type="entry name" value="TonB-dependent receptor, beta-barrel domain"/>
    <property type="match status" value="1"/>
</dbReference>
<dbReference type="RefSeq" id="WP_310259109.1">
    <property type="nucleotide sequence ID" value="NZ_JAVDXU010000001.1"/>
</dbReference>
<keyword evidence="10" id="KW-0808">Transferase</keyword>
<sequence>MNNYRRTAISLAAAQAALLSTSMAWGQAAPAPASAASAPEAKPQKIETVVVSGQRAALQSAQKIKQNADEVVDSIVADDIGKLPDKSVTEVLQRIAGVSIDRTMNRADPQQGVGDGVMHFAAEGTGVSVRGLSYVRSELNGRDSFSANGGRSLSFEDVPPELMAGVDVYKNPSAEQIEGAIGGLVNLRTALPFDFKGPKGAFSVEASQQQLRGGKAEPSFSGLVSNRWKTDLGEIGALLDIAHSKIATRANGLFVEPYYPRTDALIGDTSGQLRWISKGGSWTSSDFDRTRDGLYGALQWRKDDISSSLTYFRSKYKMDTRENAMSVGGTNTQLTLDPGATFDANGAVLTGTLRAPGDGAPDRNVRGIGFATVARHAGRTADTRDIAWNVTAKVSPSLTLRSDLQHIKAVSDGTDYLIGTGGWMPKQQIDFTTSTPSFNFDAADRAYLADANNYYWGSTQEHRDHATAHETAWRVDGKLNFDHAVLNDLRFGLRVTHRGALTESTHDSDWAQITQPWAVGKDGWQPFSQLAWMSDPRFKADTHIQPFNGFFNGKGAIPPSVVMPDMSLLNDAGFRKVHGYADQVCQVDPCWAKWNPAQYGDDKGRNEQNERTQAIYGQLRFSFDDLAYPVDGNVGVRAVYTQADAVGNTVLSVPNYQQNPGIPVLVPRADLQSFHNAYSDVLPSLNLRMKASDKLQYRLALSKGSSRPDLYQMQAYTTISQTVQTHQENGQTVIDSVSYTGSARGNPMLKPVKSNNLDLTGEYYFGPTSSFTVAVFDKRIKDVVIGQTGYYRVADTAGQPHDFAITAPVNGAKGKTRGVEVGYQQYFDKLPGWLSGFGVSGNFTYIDSKMTMYDKINLEWCTPRGTVETELARNLYGCDTNGHVLGNLPLPGMSRKAFNIALLYDYGPLSARIAYSWRSKYLQAANAFGTNDDFGNGWDYNPNSPNYKKPFSSNFSLPTWGGAYGQVDMGVHYKVNEDLGVSFEAQNLNDALYKQYMQQGIGMMQRSAFYTGRRYTVQMRYSF</sequence>
<evidence type="ECO:0000256" key="5">
    <source>
        <dbReference type="ARBA" id="ARBA00023237"/>
    </source>
</evidence>
<reference evidence="10 11" key="1">
    <citation type="submission" date="2023-07" db="EMBL/GenBank/DDBJ databases">
        <title>Sorghum-associated microbial communities from plants grown in Nebraska, USA.</title>
        <authorList>
            <person name="Schachtman D."/>
        </authorList>
    </citation>
    <scope>NUCLEOTIDE SEQUENCE [LARGE SCALE GENOMIC DNA]</scope>
    <source>
        <strain evidence="10 11">BE314</strain>
    </source>
</reference>
<dbReference type="Pfam" id="PF07715">
    <property type="entry name" value="Plug"/>
    <property type="match status" value="1"/>
</dbReference>
<feature type="domain" description="TonB-dependent receptor plug" evidence="9">
    <location>
        <begin position="66"/>
        <end position="183"/>
    </location>
</feature>
<dbReference type="PANTHER" id="PTHR40980">
    <property type="entry name" value="PLUG DOMAIN-CONTAINING PROTEIN"/>
    <property type="match status" value="1"/>
</dbReference>
<evidence type="ECO:0000256" key="1">
    <source>
        <dbReference type="ARBA" id="ARBA00004442"/>
    </source>
</evidence>
<dbReference type="InterPro" id="IPR012910">
    <property type="entry name" value="Plug_dom"/>
</dbReference>
<protein>
    <submittedName>
        <fullName evidence="10">TonB-dependent receptor</fullName>
    </submittedName>
</protein>
<evidence type="ECO:0000259" key="8">
    <source>
        <dbReference type="Pfam" id="PF00593"/>
    </source>
</evidence>
<accession>A0ABU1YEX6</accession>
<dbReference type="PROSITE" id="PS51318">
    <property type="entry name" value="TAT"/>
    <property type="match status" value="1"/>
</dbReference>
<feature type="domain" description="TonB-dependent receptor-like beta-barrel" evidence="8">
    <location>
        <begin position="430"/>
        <end position="988"/>
    </location>
</feature>
<dbReference type="NCBIfam" id="TIGR01782">
    <property type="entry name" value="TonB-Xanth-Caul"/>
    <property type="match status" value="1"/>
</dbReference>
<keyword evidence="6" id="KW-0798">TonB box</keyword>
<dbReference type="InterPro" id="IPR010916">
    <property type="entry name" value="TonB_box_CS"/>
</dbReference>
<proteinExistence type="inferred from homology"/>
<organism evidence="10 11">
    <name type="scientific">Roseateles saccharophilus</name>
    <name type="common">Pseudomonas saccharophila</name>
    <dbReference type="NCBI Taxonomy" id="304"/>
    <lineage>
        <taxon>Bacteria</taxon>
        <taxon>Pseudomonadati</taxon>
        <taxon>Pseudomonadota</taxon>
        <taxon>Betaproteobacteria</taxon>
        <taxon>Burkholderiales</taxon>
        <taxon>Sphaerotilaceae</taxon>
        <taxon>Roseateles</taxon>
    </lineage>
</organism>
<gene>
    <name evidence="10" type="ORF">J2X20_000034</name>
</gene>
<evidence type="ECO:0000256" key="2">
    <source>
        <dbReference type="ARBA" id="ARBA00009810"/>
    </source>
</evidence>
<keyword evidence="4 6" id="KW-0472">Membrane</keyword>
<evidence type="ECO:0000313" key="11">
    <source>
        <dbReference type="Proteomes" id="UP001180453"/>
    </source>
</evidence>
<keyword evidence="10" id="KW-0675">Receptor</keyword>
<dbReference type="InterPro" id="IPR037066">
    <property type="entry name" value="Plug_dom_sf"/>
</dbReference>
<keyword evidence="11" id="KW-1185">Reference proteome</keyword>
<dbReference type="PANTHER" id="PTHR40980:SF3">
    <property type="entry name" value="TONB-DEPENDENT RECEPTOR-LIKE BETA-BARREL DOMAIN-CONTAINING PROTEIN"/>
    <property type="match status" value="1"/>
</dbReference>
<dbReference type="InterPro" id="IPR010104">
    <property type="entry name" value="TonB_rcpt_bac"/>
</dbReference>
<comment type="subcellular location">
    <subcellularLocation>
        <location evidence="1 6">Cell outer membrane</location>
    </subcellularLocation>
</comment>
<evidence type="ECO:0000256" key="3">
    <source>
        <dbReference type="ARBA" id="ARBA00022729"/>
    </source>
</evidence>
<dbReference type="EMBL" id="JAVDXU010000001">
    <property type="protein sequence ID" value="MDR7267405.1"/>
    <property type="molecule type" value="Genomic_DNA"/>
</dbReference>
<evidence type="ECO:0000256" key="4">
    <source>
        <dbReference type="ARBA" id="ARBA00023136"/>
    </source>
</evidence>
<comment type="caution">
    <text evidence="10">The sequence shown here is derived from an EMBL/GenBank/DDBJ whole genome shotgun (WGS) entry which is preliminary data.</text>
</comment>
<keyword evidence="3 7" id="KW-0732">Signal</keyword>
<dbReference type="InterPro" id="IPR006311">
    <property type="entry name" value="TAT_signal"/>
</dbReference>
<dbReference type="InterPro" id="IPR000531">
    <property type="entry name" value="Beta-barrel_TonB"/>
</dbReference>
<feature type="signal peptide" evidence="7">
    <location>
        <begin position="1"/>
        <end position="28"/>
    </location>
</feature>
<dbReference type="Gene3D" id="2.170.130.10">
    <property type="entry name" value="TonB-dependent receptor, plug domain"/>
    <property type="match status" value="1"/>
</dbReference>
<dbReference type="GO" id="GO:0032259">
    <property type="term" value="P:methylation"/>
    <property type="evidence" value="ECO:0007669"/>
    <property type="project" value="UniProtKB-KW"/>
</dbReference>
<dbReference type="GO" id="GO:0008168">
    <property type="term" value="F:methyltransferase activity"/>
    <property type="evidence" value="ECO:0007669"/>
    <property type="project" value="UniProtKB-KW"/>
</dbReference>
<name>A0ABU1YEX6_ROSSA</name>
<feature type="chain" id="PRO_5045450144" evidence="7">
    <location>
        <begin position="29"/>
        <end position="1023"/>
    </location>
</feature>
<dbReference type="Pfam" id="PF00593">
    <property type="entry name" value="TonB_dep_Rec_b-barrel"/>
    <property type="match status" value="1"/>
</dbReference>
<dbReference type="InterPro" id="IPR036942">
    <property type="entry name" value="Beta-barrel_TonB_sf"/>
</dbReference>
<evidence type="ECO:0000256" key="7">
    <source>
        <dbReference type="SAM" id="SignalP"/>
    </source>
</evidence>
<evidence type="ECO:0000259" key="9">
    <source>
        <dbReference type="Pfam" id="PF07715"/>
    </source>
</evidence>
<dbReference type="Proteomes" id="UP001180453">
    <property type="component" value="Unassembled WGS sequence"/>
</dbReference>
<evidence type="ECO:0000313" key="10">
    <source>
        <dbReference type="EMBL" id="MDR7267405.1"/>
    </source>
</evidence>
<dbReference type="PROSITE" id="PS00430">
    <property type="entry name" value="TONB_DEPENDENT_REC_1"/>
    <property type="match status" value="1"/>
</dbReference>
<dbReference type="SUPFAM" id="SSF56935">
    <property type="entry name" value="Porins"/>
    <property type="match status" value="1"/>
</dbReference>
<keyword evidence="10" id="KW-0489">Methyltransferase</keyword>